<dbReference type="PANTHER" id="PTHR37165:SF1">
    <property type="entry name" value="TYPE 1 ENCAPSULIN SHELL PROTEIN"/>
    <property type="match status" value="1"/>
</dbReference>
<evidence type="ECO:0000256" key="2">
    <source>
        <dbReference type="ARBA" id="ARBA00033743"/>
    </source>
</evidence>
<dbReference type="NCBIfam" id="NF041155">
    <property type="entry name" value="encap_f1"/>
    <property type="match status" value="1"/>
</dbReference>
<dbReference type="EMBL" id="FNAQ01000001">
    <property type="protein sequence ID" value="SDD69127.1"/>
    <property type="molecule type" value="Genomic_DNA"/>
</dbReference>
<dbReference type="GO" id="GO:0140737">
    <property type="term" value="C:encapsulin nanocompartment"/>
    <property type="evidence" value="ECO:0007669"/>
    <property type="project" value="UniProtKB-SubCell"/>
</dbReference>
<dbReference type="PIRSF" id="PIRSF019254">
    <property type="entry name" value="CFP29"/>
    <property type="match status" value="1"/>
</dbReference>
<comment type="similarity">
    <text evidence="2">Belongs to the encapsulin family. Family 1 subfamily.</text>
</comment>
<dbReference type="OrthoDB" id="2922at2"/>
<dbReference type="InterPro" id="IPR007544">
    <property type="entry name" value="ENCAP"/>
</dbReference>
<gene>
    <name evidence="4" type="ORF">SAMN05661003_10124</name>
</gene>
<protein>
    <submittedName>
        <fullName evidence="4">Uncharacterized protein, linocin/CFP29 family</fullName>
    </submittedName>
</protein>
<keyword evidence="3" id="KW-1284">Encapsulin nanocompartment</keyword>
<evidence type="ECO:0000256" key="3">
    <source>
        <dbReference type="ARBA" id="ARBA00033787"/>
    </source>
</evidence>
<reference evidence="5" key="1">
    <citation type="submission" date="2016-10" db="EMBL/GenBank/DDBJ databases">
        <authorList>
            <person name="Varghese N."/>
            <person name="Submissions S."/>
        </authorList>
    </citation>
    <scope>NUCLEOTIDE SEQUENCE [LARGE SCALE GENOMIC DNA]</scope>
    <source>
        <strain evidence="5">DSM 8987</strain>
    </source>
</reference>
<dbReference type="RefSeq" id="WP_092075190.1">
    <property type="nucleotide sequence ID" value="NZ_CALFZY010000019.1"/>
</dbReference>
<keyword evidence="5" id="KW-1185">Reference proteome</keyword>
<evidence type="ECO:0000256" key="1">
    <source>
        <dbReference type="ARBA" id="ARBA00033738"/>
    </source>
</evidence>
<proteinExistence type="inferred from homology"/>
<dbReference type="Proteomes" id="UP000243205">
    <property type="component" value="Unassembled WGS sequence"/>
</dbReference>
<dbReference type="PANTHER" id="PTHR37165">
    <property type="entry name" value="PEPTIDASE U56 FAMILY"/>
    <property type="match status" value="1"/>
</dbReference>
<accession>A0A1G6WV98</accession>
<name>A0A1G6WV98_9BACT</name>
<dbReference type="AlphaFoldDB" id="A0A1G6WV98"/>
<evidence type="ECO:0000313" key="4">
    <source>
        <dbReference type="EMBL" id="SDD69127.1"/>
    </source>
</evidence>
<dbReference type="InterPro" id="IPR051429">
    <property type="entry name" value="Encapsulin_nc"/>
</dbReference>
<evidence type="ECO:0000313" key="5">
    <source>
        <dbReference type="Proteomes" id="UP000243205"/>
    </source>
</evidence>
<organism evidence="4 5">
    <name type="scientific">Desulfuromonas thiophila</name>
    <dbReference type="NCBI Taxonomy" id="57664"/>
    <lineage>
        <taxon>Bacteria</taxon>
        <taxon>Pseudomonadati</taxon>
        <taxon>Thermodesulfobacteriota</taxon>
        <taxon>Desulfuromonadia</taxon>
        <taxon>Desulfuromonadales</taxon>
        <taxon>Desulfuromonadaceae</taxon>
        <taxon>Desulfuromonas</taxon>
    </lineage>
</organism>
<sequence>MDLLRRELAPISPQGWAEIDALARETLVASLSGRKFVDVAGPFGIGHACVTLGRLAVGKDQRVGNVGYGIHQVQPLVEARVNFSLQTWELDNIERGARDIQLDALVAACREIALFEERALYEGFAPAGIVGLQAAVQADALPLQLDMDALVDAVSEGQARMLKEGVEGAANLVVSPAIWKFLARSAPGGTLRAIVEQQIGGKVIYSECVRDALLVASRGGDLELTVGQDLAIGYHSHSASEIQLFVTESFTFRLVAPEAVVGFALA</sequence>
<dbReference type="Gene3D" id="3.30.2320.10">
    <property type="entry name" value="hypothetical protein PF0899 domain"/>
    <property type="match status" value="1"/>
</dbReference>
<dbReference type="Gene3D" id="3.30.2400.30">
    <property type="match status" value="1"/>
</dbReference>
<comment type="subcellular location">
    <subcellularLocation>
        <location evidence="1">Encapsulin nanocompartment</location>
    </subcellularLocation>
</comment>
<dbReference type="Pfam" id="PF04454">
    <property type="entry name" value="Linocin_M18"/>
    <property type="match status" value="1"/>
</dbReference>